<keyword evidence="2" id="KW-1185">Reference proteome</keyword>
<evidence type="ECO:0000313" key="2">
    <source>
        <dbReference type="Proteomes" id="UP000016843"/>
    </source>
</evidence>
<dbReference type="InterPro" id="IPR015943">
    <property type="entry name" value="WD40/YVTN_repeat-like_dom_sf"/>
</dbReference>
<dbReference type="eggNOG" id="COG3391">
    <property type="taxonomic scope" value="Bacteria"/>
</dbReference>
<proteinExistence type="predicted"/>
<evidence type="ECO:0008006" key="3">
    <source>
        <dbReference type="Google" id="ProtNLM"/>
    </source>
</evidence>
<accession>U5BWC8</accession>
<gene>
    <name evidence="1" type="ORF">P872_22230</name>
</gene>
<comment type="caution">
    <text evidence="1">The sequence shown here is derived from an EMBL/GenBank/DDBJ whole genome shotgun (WGS) entry which is preliminary data.</text>
</comment>
<evidence type="ECO:0000313" key="1">
    <source>
        <dbReference type="EMBL" id="ERM80247.1"/>
    </source>
</evidence>
<sequence>MQHYCKYGISVVVLQIEKFKAQMKKLHTTFIGLALLAYSCEEKEAPIIDQPTFETLESEWIRVVTWNESGNISMINPITGETKTPSLPAFSAGSANYLSSSGRYITSIERVNGVVKFFDTGIENHSDHGHEYEMKWLANPAVAPLPTHFSATNGNIVIFNDGDGSVTWARESTMETPSFSPVVLKDLKNGVHHGAATWLAGNKLAVTFTDPEAPKALPQTIKILSATGELIAESDNAQVTSIHGDASNGQFAIFGGTEGVLVASSNDALFRIDNISPMDAGSGNWMGTIKGNDKSAIFYGWSRNKGIFAIDPAAKSMRNVYSGDDVSAYFFSADGSKLIIQSKSNLVKVLESATGTSIAQSTLLLASTGQDESARKATDDALFYRMMDELPPVLTSSEKYLYVLSPSRTEINVLDLNNLNSVKKMTLNAPASRFMRVGFQTN</sequence>
<dbReference type="Proteomes" id="UP000016843">
    <property type="component" value="Unassembled WGS sequence"/>
</dbReference>
<reference evidence="1 2" key="1">
    <citation type="journal article" date="2013" name="Genome Announc.">
        <title>Draft Genome Sequence of the Psychrophilic and Alkaliphilic Rhodonellum psychrophilum Strain GCM71T.</title>
        <authorList>
            <person name="Hauptmann A.L."/>
            <person name="Glaring M.A."/>
            <person name="Hallin P.F."/>
            <person name="Prieme A."/>
            <person name="Stougaard P."/>
        </authorList>
    </citation>
    <scope>NUCLEOTIDE SEQUENCE [LARGE SCALE GENOMIC DNA]</scope>
    <source>
        <strain evidence="1 2">GCM71</strain>
    </source>
</reference>
<dbReference type="AlphaFoldDB" id="U5BWC8"/>
<dbReference type="SUPFAM" id="SSF50998">
    <property type="entry name" value="Quinoprotein alcohol dehydrogenase-like"/>
    <property type="match status" value="1"/>
</dbReference>
<protein>
    <recommendedName>
        <fullName evidence="3">Bulb-type lectin domain-containing protein</fullName>
    </recommendedName>
</protein>
<dbReference type="InterPro" id="IPR011047">
    <property type="entry name" value="Quinoprotein_ADH-like_sf"/>
</dbReference>
<name>U5BWC8_9BACT</name>
<organism evidence="1 2">
    <name type="scientific">Rhodonellum psychrophilum GCM71 = DSM 17998</name>
    <dbReference type="NCBI Taxonomy" id="1123057"/>
    <lineage>
        <taxon>Bacteria</taxon>
        <taxon>Pseudomonadati</taxon>
        <taxon>Bacteroidota</taxon>
        <taxon>Cytophagia</taxon>
        <taxon>Cytophagales</taxon>
        <taxon>Cytophagaceae</taxon>
        <taxon>Rhodonellum</taxon>
    </lineage>
</organism>
<dbReference type="Gene3D" id="2.130.10.10">
    <property type="entry name" value="YVTN repeat-like/Quinoprotein amine dehydrogenase"/>
    <property type="match status" value="1"/>
</dbReference>
<dbReference type="EMBL" id="AWXR01000125">
    <property type="protein sequence ID" value="ERM80247.1"/>
    <property type="molecule type" value="Genomic_DNA"/>
</dbReference>